<dbReference type="Gene3D" id="2.60.120.10">
    <property type="entry name" value="Jelly Rolls"/>
    <property type="match status" value="1"/>
</dbReference>
<evidence type="ECO:0000313" key="2">
    <source>
        <dbReference type="Proteomes" id="UP001597419"/>
    </source>
</evidence>
<evidence type="ECO:0008006" key="3">
    <source>
        <dbReference type="Google" id="ProtNLM"/>
    </source>
</evidence>
<dbReference type="SUPFAM" id="SSF51182">
    <property type="entry name" value="RmlC-like cupins"/>
    <property type="match status" value="1"/>
</dbReference>
<reference evidence="2" key="1">
    <citation type="journal article" date="2019" name="Int. J. Syst. Evol. Microbiol.">
        <title>The Global Catalogue of Microorganisms (GCM) 10K type strain sequencing project: providing services to taxonomists for standard genome sequencing and annotation.</title>
        <authorList>
            <consortium name="The Broad Institute Genomics Platform"/>
            <consortium name="The Broad Institute Genome Sequencing Center for Infectious Disease"/>
            <person name="Wu L."/>
            <person name="Ma J."/>
        </authorList>
    </citation>
    <scope>NUCLEOTIDE SEQUENCE [LARGE SCALE GENOMIC DNA]</scope>
    <source>
        <strain evidence="2">CGMCC 4.7643</strain>
    </source>
</reference>
<keyword evidence="2" id="KW-1185">Reference proteome</keyword>
<dbReference type="InterPro" id="IPR014710">
    <property type="entry name" value="RmlC-like_jellyroll"/>
</dbReference>
<organism evidence="1 2">
    <name type="scientific">Amycolatopsis samaneae</name>
    <dbReference type="NCBI Taxonomy" id="664691"/>
    <lineage>
        <taxon>Bacteria</taxon>
        <taxon>Bacillati</taxon>
        <taxon>Actinomycetota</taxon>
        <taxon>Actinomycetes</taxon>
        <taxon>Pseudonocardiales</taxon>
        <taxon>Pseudonocardiaceae</taxon>
        <taxon>Amycolatopsis</taxon>
    </lineage>
</organism>
<protein>
    <recommendedName>
        <fullName evidence="3">Cupin domain-containing protein</fullName>
    </recommendedName>
</protein>
<dbReference type="RefSeq" id="WP_345392992.1">
    <property type="nucleotide sequence ID" value="NZ_BAABHG010000005.1"/>
</dbReference>
<dbReference type="EMBL" id="JBHUKU010000020">
    <property type="protein sequence ID" value="MFD2462902.1"/>
    <property type="molecule type" value="Genomic_DNA"/>
</dbReference>
<comment type="caution">
    <text evidence="1">The sequence shown here is derived from an EMBL/GenBank/DDBJ whole genome shotgun (WGS) entry which is preliminary data.</text>
</comment>
<sequence>MTHAHDTVDHPLPERAEGQILANEHFVDRLSEGSYQAVPGFDGLEQRTFGIWKGTEGRYGMYSMRVVEGFTGTGEVPWHTHSSDQMEYIVEGWIVAEYEGIGTVRLEKGDAIFEHSGNRHRQLEVSRDFVSLQVLIPAEMSTTFYRWDQAGGCFLHATVPHPELTPGKDTAE</sequence>
<gene>
    <name evidence="1" type="ORF">ACFSYJ_30130</name>
</gene>
<accession>A0ABW5GQ49</accession>
<dbReference type="InterPro" id="IPR011051">
    <property type="entry name" value="RmlC_Cupin_sf"/>
</dbReference>
<proteinExistence type="predicted"/>
<evidence type="ECO:0000313" key="1">
    <source>
        <dbReference type="EMBL" id="MFD2462902.1"/>
    </source>
</evidence>
<dbReference type="Proteomes" id="UP001597419">
    <property type="component" value="Unassembled WGS sequence"/>
</dbReference>
<name>A0ABW5GQ49_9PSEU</name>